<evidence type="ECO:0000256" key="1">
    <source>
        <dbReference type="ARBA" id="ARBA00007951"/>
    </source>
</evidence>
<dbReference type="PROSITE" id="PS51318">
    <property type="entry name" value="TAT"/>
    <property type="match status" value="1"/>
</dbReference>
<evidence type="ECO:0000256" key="5">
    <source>
        <dbReference type="ARBA" id="ARBA00023295"/>
    </source>
</evidence>
<name>A0A0S2DQB5_LYSEN</name>
<evidence type="ECO:0000313" key="7">
    <source>
        <dbReference type="EMBL" id="ALN60408.1"/>
    </source>
</evidence>
<dbReference type="Proteomes" id="UP000061569">
    <property type="component" value="Chromosome"/>
</dbReference>
<evidence type="ECO:0000256" key="2">
    <source>
        <dbReference type="ARBA" id="ARBA00012662"/>
    </source>
</evidence>
<organism evidence="7 8">
    <name type="scientific">Lysobacter enzymogenes</name>
    <dbReference type="NCBI Taxonomy" id="69"/>
    <lineage>
        <taxon>Bacteria</taxon>
        <taxon>Pseudomonadati</taxon>
        <taxon>Pseudomonadota</taxon>
        <taxon>Gammaproteobacteria</taxon>
        <taxon>Lysobacterales</taxon>
        <taxon>Lysobacteraceae</taxon>
        <taxon>Lysobacter</taxon>
    </lineage>
</organism>
<dbReference type="AlphaFoldDB" id="A0A0S2DQB5"/>
<dbReference type="EMBL" id="CP013140">
    <property type="protein sequence ID" value="ALN60408.1"/>
    <property type="molecule type" value="Genomic_DNA"/>
</dbReference>
<dbReference type="InterPro" id="IPR000933">
    <property type="entry name" value="Glyco_hydro_29"/>
</dbReference>
<comment type="similarity">
    <text evidence="1">Belongs to the glycosyl hydrolase 29 family.</text>
</comment>
<dbReference type="Gene3D" id="3.20.20.80">
    <property type="entry name" value="Glycosidases"/>
    <property type="match status" value="1"/>
</dbReference>
<dbReference type="InterPro" id="IPR000421">
    <property type="entry name" value="FA58C"/>
</dbReference>
<gene>
    <name evidence="7" type="ORF">GLE_5067</name>
</gene>
<dbReference type="Gene3D" id="2.60.120.260">
    <property type="entry name" value="Galactose-binding domain-like"/>
    <property type="match status" value="1"/>
</dbReference>
<evidence type="ECO:0000256" key="3">
    <source>
        <dbReference type="ARBA" id="ARBA00022729"/>
    </source>
</evidence>
<sequence>MRSTGDASRAFVSPPRARVCFRIARDSPRMRDVQTNPKRDNRGATWRRARSPLDCRDRRRLRIAMDRRRFLLASSACALSAPALALDASAATAPAAATPNGARPRPTPQQLAWQREELALFVHYTVNTYTDREWGEGDEDPRAFAPTDLDARQWARAAKAGGFRSLILTAKHHDGFCLWPTATTAHSVRSSPWRDGRGDVVREFVEACRGEGLGVGFYLSPWDRHEPRYGSGRDYDDFYIAQLTELLTDYGPVFEVWFDGANGEGPNGRRQVYDWARIHRTVRALQPDAVIFSDAGPDVRWIGNERGVAGSTCWATVDPARVPYPGFDRPWVGEALQQGDPHGSAWRPGETDVSIRPGWFWHAAEDAKVRSADNLIDLYCSSVGRNSKLLLNVPPTRAGRFHDTDVARLAEFGRKRAALFAGGNLLTGARVRASGGAAPSRVLDGDADSYWRADAGEAWLEFESGEQIEFDLLCLQEAVAEGQHVANHRFEAWRDGGWQTVAWGTTIGCKRLERFDPVRARRLRLVIEHAYDLPRIATVAVYRGA</sequence>
<evidence type="ECO:0000259" key="6">
    <source>
        <dbReference type="PROSITE" id="PS50022"/>
    </source>
</evidence>
<dbReference type="InterPro" id="IPR017853">
    <property type="entry name" value="GH"/>
</dbReference>
<dbReference type="GO" id="GO:0016139">
    <property type="term" value="P:glycoside catabolic process"/>
    <property type="evidence" value="ECO:0007669"/>
    <property type="project" value="TreeGrafter"/>
</dbReference>
<dbReference type="InterPro" id="IPR006311">
    <property type="entry name" value="TAT_signal"/>
</dbReference>
<dbReference type="STRING" id="69.GLE_5067"/>
<dbReference type="GO" id="GO:0005764">
    <property type="term" value="C:lysosome"/>
    <property type="evidence" value="ECO:0007669"/>
    <property type="project" value="TreeGrafter"/>
</dbReference>
<dbReference type="GO" id="GO:0004560">
    <property type="term" value="F:alpha-L-fucosidase activity"/>
    <property type="evidence" value="ECO:0007669"/>
    <property type="project" value="InterPro"/>
</dbReference>
<dbReference type="SUPFAM" id="SSF51445">
    <property type="entry name" value="(Trans)glycosidases"/>
    <property type="match status" value="1"/>
</dbReference>
<dbReference type="EC" id="3.2.1.51" evidence="2"/>
<dbReference type="SUPFAM" id="SSF49785">
    <property type="entry name" value="Galactose-binding domain-like"/>
    <property type="match status" value="1"/>
</dbReference>
<dbReference type="PROSITE" id="PS50022">
    <property type="entry name" value="FA58C_3"/>
    <property type="match status" value="1"/>
</dbReference>
<proteinExistence type="inferred from homology"/>
<dbReference type="Pfam" id="PF00754">
    <property type="entry name" value="F5_F8_type_C"/>
    <property type="match status" value="1"/>
</dbReference>
<dbReference type="FunFam" id="3.20.20.80:FF:000052">
    <property type="entry name" value="Putative alpha-L-fucosidase 1"/>
    <property type="match status" value="1"/>
</dbReference>
<keyword evidence="5" id="KW-0326">Glycosidase</keyword>
<accession>A0A0S2DQB5</accession>
<dbReference type="SMR" id="A0A0S2DQB5"/>
<dbReference type="PANTHER" id="PTHR10030">
    <property type="entry name" value="ALPHA-L-FUCOSIDASE"/>
    <property type="match status" value="1"/>
</dbReference>
<keyword evidence="4" id="KW-0378">Hydrolase</keyword>
<dbReference type="PANTHER" id="PTHR10030:SF37">
    <property type="entry name" value="ALPHA-L-FUCOSIDASE-RELATED"/>
    <property type="match status" value="1"/>
</dbReference>
<reference evidence="7 8" key="1">
    <citation type="submission" date="2015-11" db="EMBL/GenBank/DDBJ databases">
        <title>Genome sequences of Lysobacter enzymogenes strain C3 and Lysobacter antibioticus ATCC 29479.</title>
        <authorList>
            <person name="Kobayashi D.Y."/>
        </authorList>
    </citation>
    <scope>NUCLEOTIDE SEQUENCE [LARGE SCALE GENOMIC DNA]</scope>
    <source>
        <strain evidence="7 8">C3</strain>
    </source>
</reference>
<dbReference type="GO" id="GO:0006004">
    <property type="term" value="P:fucose metabolic process"/>
    <property type="evidence" value="ECO:0007669"/>
    <property type="project" value="TreeGrafter"/>
</dbReference>
<protein>
    <recommendedName>
        <fullName evidence="2">alpha-L-fucosidase</fullName>
        <ecNumber evidence="2">3.2.1.51</ecNumber>
    </recommendedName>
</protein>
<dbReference type="KEGG" id="lez:GLE_5067"/>
<dbReference type="Pfam" id="PF01120">
    <property type="entry name" value="Alpha_L_fucos"/>
    <property type="match status" value="1"/>
</dbReference>
<feature type="domain" description="F5/8 type C" evidence="6">
    <location>
        <begin position="407"/>
        <end position="544"/>
    </location>
</feature>
<dbReference type="PATRIC" id="fig|69.6.peg.4994"/>
<dbReference type="InterPro" id="IPR008979">
    <property type="entry name" value="Galactose-bd-like_sf"/>
</dbReference>
<keyword evidence="3" id="KW-0732">Signal</keyword>
<evidence type="ECO:0000256" key="4">
    <source>
        <dbReference type="ARBA" id="ARBA00022801"/>
    </source>
</evidence>
<dbReference type="SMART" id="SM00812">
    <property type="entry name" value="Alpha_L_fucos"/>
    <property type="match status" value="1"/>
</dbReference>
<evidence type="ECO:0000313" key="8">
    <source>
        <dbReference type="Proteomes" id="UP000061569"/>
    </source>
</evidence>
<dbReference type="InterPro" id="IPR057739">
    <property type="entry name" value="Glyco_hydro_29_N"/>
</dbReference>